<dbReference type="Gene3D" id="2.40.170.20">
    <property type="entry name" value="TonB-dependent receptor, beta-barrel domain"/>
    <property type="match status" value="1"/>
</dbReference>
<sequence length="977" mass="105100">MSKLLQFKILALLLILPSIAFTQQISGTITDAATNLSLPGANIIIKGTATGAVSDFDGNFSLTVENFPVVLVVSSVGYDTQEVTVSSASQSIIIKLEEGVALDEVILIGSRNPNRTAVNTPVPVDVIDVSELTSQAPQVNLNQILNFVAPSFTSNTQTISDGTDHIDPASLRGLGPDQVLVLINGKRRHNSSLINVNGTFGRGSVGTDLNAIPSAAIQRLEVLRDGAAAQYGSDAIAGVINIVLSQEVNTLALNVTTGAHFAKNANNQTGGVDGETVNISANYGVPLGENGGFINFTGDFDFREDYSRMKSWEGNVFNLYNTVERFANNDGYNLSDLLDDDVADVIQYANAAGINLGGASTKADLRTILNADNTDAELAARGLVRSDFNMRVGQSEVRGGRFFANLSLPLDDNGTEFYSFAGASSRKGNSAGFYRLPNQSRTYTPAYINGFLPEINSTISDKSLAVGIRGKINDWNVDLSNTWGKNAFLYTIGNTFNASQQNASPTTFDAGGFNFMQNTVNLDINKFYDGILDGLNVAFGAEYRLENYEIEAGEEASYAQYTADGQVITLSTQNPAEDFFGDSRPGGSQVFPGFSPNNELSRGRSSVAGYFDLEADFSEAFLASFATRFENYSDFGSTINFKLATLFKANENINIRAALNTGFRAPSLHQLNFNSTSTIFDQNGDPQEVGTFSNDSRAAQLLGIPQLKEETSKSVSLGFTAKVPDANLTITVDGYFVAIDDRVVYTGQFAPTPDAGTGTGGVPPVYSGPQLELFNLLTQANASRAAFFANAIDTESKGLDIVITHKANIGTDMSLKSDLSGTFSKTKKVGDIKASDLLERAGKVGTYFPEDSRVYLEEAVPRTKVNLTNNLTAGKFNVFLRNVYFGEVTEATTNVDRQQVFGTKLVTDLSLGYKASESLTLTIGANNLLDVYPDRAAEVFSDGGTNRSSGRFDWSRRAQQFGIGGRFLFARLSFKLK</sequence>
<feature type="signal peptide" evidence="10">
    <location>
        <begin position="1"/>
        <end position="22"/>
    </location>
</feature>
<name>A0A2K9PX20_9FLAO</name>
<dbReference type="EMBL" id="CP025791">
    <property type="protein sequence ID" value="AUP81593.1"/>
    <property type="molecule type" value="Genomic_DNA"/>
</dbReference>
<reference evidence="13 14" key="1">
    <citation type="submission" date="2018-01" db="EMBL/GenBank/DDBJ databases">
        <title>Complete genome sequence of Flavivirga eckloniae ECD14 isolated from seaweed Ecklonia cava.</title>
        <authorList>
            <person name="Lee J.H."/>
            <person name="Baik K.S."/>
            <person name="Seong C.N."/>
        </authorList>
    </citation>
    <scope>NUCLEOTIDE SEQUENCE [LARGE SCALE GENOMIC DNA]</scope>
    <source>
        <strain evidence="13 14">ECD14</strain>
    </source>
</reference>
<feature type="chain" id="PRO_5014921007" evidence="10">
    <location>
        <begin position="23"/>
        <end position="977"/>
    </location>
</feature>
<evidence type="ECO:0000259" key="12">
    <source>
        <dbReference type="Pfam" id="PF07715"/>
    </source>
</evidence>
<dbReference type="Pfam" id="PF00593">
    <property type="entry name" value="TonB_dep_Rec_b-barrel"/>
    <property type="match status" value="1"/>
</dbReference>
<evidence type="ECO:0000256" key="8">
    <source>
        <dbReference type="PROSITE-ProRule" id="PRU01360"/>
    </source>
</evidence>
<dbReference type="Proteomes" id="UP000235826">
    <property type="component" value="Chromosome"/>
</dbReference>
<feature type="domain" description="TonB-dependent receptor plug" evidence="12">
    <location>
        <begin position="118"/>
        <end position="239"/>
    </location>
</feature>
<comment type="similarity">
    <text evidence="8 9">Belongs to the TonB-dependent receptor family.</text>
</comment>
<dbReference type="Pfam" id="PF13715">
    <property type="entry name" value="CarbopepD_reg_2"/>
    <property type="match status" value="1"/>
</dbReference>
<keyword evidence="14" id="KW-1185">Reference proteome</keyword>
<dbReference type="Pfam" id="PF07715">
    <property type="entry name" value="Plug"/>
    <property type="match status" value="1"/>
</dbReference>
<dbReference type="InterPro" id="IPR037066">
    <property type="entry name" value="Plug_dom_sf"/>
</dbReference>
<feature type="domain" description="TonB-dependent receptor-like beta-barrel" evidence="11">
    <location>
        <begin position="412"/>
        <end position="928"/>
    </location>
</feature>
<dbReference type="SUPFAM" id="SSF49464">
    <property type="entry name" value="Carboxypeptidase regulatory domain-like"/>
    <property type="match status" value="1"/>
</dbReference>
<accession>A0A2K9PX20</accession>
<evidence type="ECO:0000256" key="6">
    <source>
        <dbReference type="ARBA" id="ARBA00023136"/>
    </source>
</evidence>
<evidence type="ECO:0000259" key="11">
    <source>
        <dbReference type="Pfam" id="PF00593"/>
    </source>
</evidence>
<keyword evidence="2 8" id="KW-0813">Transport</keyword>
<dbReference type="Gene3D" id="2.60.40.1120">
    <property type="entry name" value="Carboxypeptidase-like, regulatory domain"/>
    <property type="match status" value="1"/>
</dbReference>
<evidence type="ECO:0000256" key="3">
    <source>
        <dbReference type="ARBA" id="ARBA00022452"/>
    </source>
</evidence>
<dbReference type="Gene3D" id="2.170.130.10">
    <property type="entry name" value="TonB-dependent receptor, plug domain"/>
    <property type="match status" value="1"/>
</dbReference>
<proteinExistence type="inferred from homology"/>
<evidence type="ECO:0000256" key="1">
    <source>
        <dbReference type="ARBA" id="ARBA00004571"/>
    </source>
</evidence>
<dbReference type="PANTHER" id="PTHR47234:SF3">
    <property type="entry name" value="SECRETIN_TONB SHORT N-TERMINAL DOMAIN-CONTAINING PROTEIN"/>
    <property type="match status" value="1"/>
</dbReference>
<keyword evidence="4 8" id="KW-0812">Transmembrane</keyword>
<keyword evidence="6 8" id="KW-0472">Membrane</keyword>
<dbReference type="KEGG" id="fek:C1H87_10010"/>
<dbReference type="InterPro" id="IPR036942">
    <property type="entry name" value="Beta-barrel_TonB_sf"/>
</dbReference>
<evidence type="ECO:0000256" key="2">
    <source>
        <dbReference type="ARBA" id="ARBA00022448"/>
    </source>
</evidence>
<protein>
    <submittedName>
        <fullName evidence="13">TonB-dependent receptor</fullName>
    </submittedName>
</protein>
<evidence type="ECO:0000256" key="9">
    <source>
        <dbReference type="RuleBase" id="RU003357"/>
    </source>
</evidence>
<dbReference type="OrthoDB" id="9805434at2"/>
<keyword evidence="13" id="KW-0675">Receptor</keyword>
<gene>
    <name evidence="13" type="ORF">C1H87_10010</name>
</gene>
<dbReference type="InterPro" id="IPR039426">
    <property type="entry name" value="TonB-dep_rcpt-like"/>
</dbReference>
<dbReference type="SUPFAM" id="SSF56935">
    <property type="entry name" value="Porins"/>
    <property type="match status" value="1"/>
</dbReference>
<dbReference type="InterPro" id="IPR008969">
    <property type="entry name" value="CarboxyPept-like_regulatory"/>
</dbReference>
<evidence type="ECO:0000256" key="4">
    <source>
        <dbReference type="ARBA" id="ARBA00022692"/>
    </source>
</evidence>
<keyword evidence="5 9" id="KW-0798">TonB box</keyword>
<evidence type="ECO:0000256" key="7">
    <source>
        <dbReference type="ARBA" id="ARBA00023237"/>
    </source>
</evidence>
<dbReference type="AlphaFoldDB" id="A0A2K9PX20"/>
<keyword evidence="7 8" id="KW-0998">Cell outer membrane</keyword>
<organism evidence="13 14">
    <name type="scientific">Flavivirga eckloniae</name>
    <dbReference type="NCBI Taxonomy" id="1803846"/>
    <lineage>
        <taxon>Bacteria</taxon>
        <taxon>Pseudomonadati</taxon>
        <taxon>Bacteroidota</taxon>
        <taxon>Flavobacteriia</taxon>
        <taxon>Flavobacteriales</taxon>
        <taxon>Flavobacteriaceae</taxon>
        <taxon>Flavivirga</taxon>
    </lineage>
</organism>
<comment type="subcellular location">
    <subcellularLocation>
        <location evidence="1 8">Cell outer membrane</location>
        <topology evidence="1 8">Multi-pass membrane protein</topology>
    </subcellularLocation>
</comment>
<keyword evidence="3 8" id="KW-1134">Transmembrane beta strand</keyword>
<evidence type="ECO:0000256" key="10">
    <source>
        <dbReference type="SAM" id="SignalP"/>
    </source>
</evidence>
<dbReference type="InterPro" id="IPR000531">
    <property type="entry name" value="Beta-barrel_TonB"/>
</dbReference>
<dbReference type="InterPro" id="IPR012910">
    <property type="entry name" value="Plug_dom"/>
</dbReference>
<dbReference type="PROSITE" id="PS52016">
    <property type="entry name" value="TONB_DEPENDENT_REC_3"/>
    <property type="match status" value="1"/>
</dbReference>
<dbReference type="RefSeq" id="WP_102758235.1">
    <property type="nucleotide sequence ID" value="NZ_CP025791.1"/>
</dbReference>
<dbReference type="GO" id="GO:0009279">
    <property type="term" value="C:cell outer membrane"/>
    <property type="evidence" value="ECO:0007669"/>
    <property type="project" value="UniProtKB-SubCell"/>
</dbReference>
<keyword evidence="10" id="KW-0732">Signal</keyword>
<evidence type="ECO:0000313" key="14">
    <source>
        <dbReference type="Proteomes" id="UP000235826"/>
    </source>
</evidence>
<dbReference type="PANTHER" id="PTHR47234">
    <property type="match status" value="1"/>
</dbReference>
<evidence type="ECO:0000256" key="5">
    <source>
        <dbReference type="ARBA" id="ARBA00023077"/>
    </source>
</evidence>
<evidence type="ECO:0000313" key="13">
    <source>
        <dbReference type="EMBL" id="AUP81593.1"/>
    </source>
</evidence>